<protein>
    <submittedName>
        <fullName evidence="2">Uncharacterized protein</fullName>
    </submittedName>
</protein>
<dbReference type="OrthoDB" id="7855275at2"/>
<keyword evidence="3" id="KW-1185">Reference proteome</keyword>
<evidence type="ECO:0000256" key="1">
    <source>
        <dbReference type="SAM" id="MobiDB-lite"/>
    </source>
</evidence>
<dbReference type="EMBL" id="NISJ01000006">
    <property type="protein sequence ID" value="OWQ96359.1"/>
    <property type="molecule type" value="Genomic_DNA"/>
</dbReference>
<organism evidence="2 3">
    <name type="scientific">Sphingopyxis witflariensis</name>
    <dbReference type="NCBI Taxonomy" id="173675"/>
    <lineage>
        <taxon>Bacteria</taxon>
        <taxon>Pseudomonadati</taxon>
        <taxon>Pseudomonadota</taxon>
        <taxon>Alphaproteobacteria</taxon>
        <taxon>Sphingomonadales</taxon>
        <taxon>Sphingomonadaceae</taxon>
        <taxon>Sphingopyxis</taxon>
    </lineage>
</organism>
<dbReference type="Proteomes" id="UP000197097">
    <property type="component" value="Unassembled WGS sequence"/>
</dbReference>
<feature type="compositionally biased region" description="Low complexity" evidence="1">
    <location>
        <begin position="33"/>
        <end position="49"/>
    </location>
</feature>
<reference evidence="2 3" key="1">
    <citation type="journal article" date="2002" name="Int. J. Syst. Evol. Microbiol.">
        <title>Sphingopyxis witflariensis sp. nov., isolated from activated sludge.</title>
        <authorList>
            <person name="Kampfer P."/>
            <person name="Witzenberger R."/>
            <person name="Denner E.B."/>
            <person name="Busse H.J."/>
            <person name="Neef A."/>
        </authorList>
    </citation>
    <scope>NUCLEOTIDE SEQUENCE [LARGE SCALE GENOMIC DNA]</scope>
    <source>
        <strain evidence="2 3">DSM 14551</strain>
    </source>
</reference>
<dbReference type="AlphaFoldDB" id="A0A246JTL7"/>
<sequence length="192" mass="19798">MSFRPFKRSAILLPIAALLITGCSPDGQESGTSPAAQSSGAGDGAASTGRQDEGTLITGTVNGQPASWSLWTMQSDFTGDASSGTVSVMARKVSGPDDIGNIAFGFELGGGKPNNPEITLDNGEGKRAFYLSSSSTAPVTLNKVEKSGEQLHLSGSVSAKLGHSTDFGRTIDDSKSHAVELTFDIKLDSLSQ</sequence>
<proteinExistence type="predicted"/>
<gene>
    <name evidence="2" type="ORF">CDQ91_12735</name>
</gene>
<dbReference type="PROSITE" id="PS51257">
    <property type="entry name" value="PROKAR_LIPOPROTEIN"/>
    <property type="match status" value="1"/>
</dbReference>
<evidence type="ECO:0000313" key="2">
    <source>
        <dbReference type="EMBL" id="OWQ96359.1"/>
    </source>
</evidence>
<feature type="region of interest" description="Disordered" evidence="1">
    <location>
        <begin position="26"/>
        <end position="57"/>
    </location>
</feature>
<comment type="caution">
    <text evidence="2">The sequence shown here is derived from an EMBL/GenBank/DDBJ whole genome shotgun (WGS) entry which is preliminary data.</text>
</comment>
<evidence type="ECO:0000313" key="3">
    <source>
        <dbReference type="Proteomes" id="UP000197097"/>
    </source>
</evidence>
<dbReference type="RefSeq" id="WP_088473104.1">
    <property type="nucleotide sequence ID" value="NZ_NISJ01000006.1"/>
</dbReference>
<name>A0A246JTL7_9SPHN</name>
<accession>A0A246JTL7</accession>